<feature type="transmembrane region" description="Helical" evidence="9">
    <location>
        <begin position="458"/>
        <end position="479"/>
    </location>
</feature>
<name>A0ABQ2BAP4_9MICO</name>
<evidence type="ECO:0000256" key="4">
    <source>
        <dbReference type="ARBA" id="ARBA00022960"/>
    </source>
</evidence>
<evidence type="ECO:0008006" key="12">
    <source>
        <dbReference type="Google" id="ProtNLM"/>
    </source>
</evidence>
<evidence type="ECO:0000313" key="10">
    <source>
        <dbReference type="EMBL" id="GGI10356.1"/>
    </source>
</evidence>
<keyword evidence="4" id="KW-0133">Cell shape</keyword>
<comment type="subcellular location">
    <subcellularLocation>
        <location evidence="1">Cell membrane</location>
        <topology evidence="1">Multi-pass membrane protein</topology>
    </subcellularLocation>
</comment>
<dbReference type="Pfam" id="PF03023">
    <property type="entry name" value="MurJ"/>
    <property type="match status" value="1"/>
</dbReference>
<evidence type="ECO:0000256" key="2">
    <source>
        <dbReference type="ARBA" id="ARBA00022475"/>
    </source>
</evidence>
<feature type="transmembrane region" description="Helical" evidence="9">
    <location>
        <begin position="246"/>
        <end position="269"/>
    </location>
</feature>
<sequence length="630" mass="65348">MTPARNADHGKRPPRHARAGRRRGAGASSSVRPGAESGMAAAGAVPGADESAAPAPPGPDDPGHEAPDGTEPGGETAGSAASATDGVRRARLGRSSLVMSLGTAASRASGLVRSMLLVACVGATGTVADAFDIGNKLPNMLFALISAGLLQAVLMPQILRAMNAPNSRVRLDKLISLSGLGLLLLTALLVVAAPLIVLGFTLGDDWTAEGRHLAVVFAYWCIPQLFFYGLYMLLGQVLNARGKFGAYGIAPVANNVVSLLGFGAFLLVWGRAPDRGISDLSAWSTSETTVMGATATLGIAAQALVLVFALRSSGFGWRFRLGFRGIGLRSASKIVGWTLGAVVLEQVGVLYLTNILGQGAQAAVRAGEVTAGPAAYTQAMTIYLLPHSLVVVSIITVLFPRMTAAVHAGDLDAVRSDMSLGLRSAGIFSVFSAAVLVVLAVPLTAALLPTLGTDGVGAIAPVLRAMAVGIIALGATVMVRRMYFAFEDGRSIFVIQVIATVSLVVALWAAVSVLPVELWAVAAGGSFALSTWVSVLLRIRGMRRKLHGIDGPRVMRLYVRATIGAVVAGGLGWLVVRLMDGTDLTSWGHALLVTAAGGLVMLAAYVGVLKLLRVRELDDALAPVLRRLRR</sequence>
<dbReference type="EMBL" id="BMDG01000011">
    <property type="protein sequence ID" value="GGI10356.1"/>
    <property type="molecule type" value="Genomic_DNA"/>
</dbReference>
<keyword evidence="7 9" id="KW-0472">Membrane</keyword>
<gene>
    <name evidence="10" type="ORF">GCM10007368_30830</name>
</gene>
<evidence type="ECO:0000256" key="7">
    <source>
        <dbReference type="ARBA" id="ARBA00023136"/>
    </source>
</evidence>
<feature type="transmembrane region" description="Helical" evidence="9">
    <location>
        <begin position="289"/>
        <end position="310"/>
    </location>
</feature>
<feature type="transmembrane region" description="Helical" evidence="9">
    <location>
        <begin position="140"/>
        <end position="159"/>
    </location>
</feature>
<dbReference type="PRINTS" id="PR01806">
    <property type="entry name" value="VIRFACTRMVIN"/>
</dbReference>
<proteinExistence type="predicted"/>
<feature type="transmembrane region" description="Helical" evidence="9">
    <location>
        <begin position="420"/>
        <end position="446"/>
    </location>
</feature>
<feature type="transmembrane region" description="Helical" evidence="9">
    <location>
        <begin position="180"/>
        <end position="202"/>
    </location>
</feature>
<keyword evidence="2" id="KW-1003">Cell membrane</keyword>
<dbReference type="RefSeq" id="WP_229738221.1">
    <property type="nucleotide sequence ID" value="NZ_BMDG01000011.1"/>
</dbReference>
<feature type="transmembrane region" description="Helical" evidence="9">
    <location>
        <begin position="334"/>
        <end position="356"/>
    </location>
</feature>
<feature type="transmembrane region" description="Helical" evidence="9">
    <location>
        <begin position="587"/>
        <end position="608"/>
    </location>
</feature>
<dbReference type="PANTHER" id="PTHR47019">
    <property type="entry name" value="LIPID II FLIPPASE MURJ"/>
    <property type="match status" value="1"/>
</dbReference>
<keyword evidence="3 9" id="KW-0812">Transmembrane</keyword>
<evidence type="ECO:0000256" key="8">
    <source>
        <dbReference type="SAM" id="MobiDB-lite"/>
    </source>
</evidence>
<feature type="transmembrane region" description="Helical" evidence="9">
    <location>
        <begin position="214"/>
        <end position="234"/>
    </location>
</feature>
<evidence type="ECO:0000256" key="9">
    <source>
        <dbReference type="SAM" id="Phobius"/>
    </source>
</evidence>
<keyword evidence="5" id="KW-0573">Peptidoglycan synthesis</keyword>
<dbReference type="InterPro" id="IPR051050">
    <property type="entry name" value="Lipid_II_flippase_MurJ/MviN"/>
</dbReference>
<evidence type="ECO:0000313" key="11">
    <source>
        <dbReference type="Proteomes" id="UP000632535"/>
    </source>
</evidence>
<dbReference type="InterPro" id="IPR004268">
    <property type="entry name" value="MurJ"/>
</dbReference>
<dbReference type="PANTHER" id="PTHR47019:SF1">
    <property type="entry name" value="LIPID II FLIPPASE MURJ"/>
    <property type="match status" value="1"/>
</dbReference>
<feature type="transmembrane region" description="Helical" evidence="9">
    <location>
        <begin position="557"/>
        <end position="575"/>
    </location>
</feature>
<protein>
    <recommendedName>
        <fullName evidence="12">Peptidoglycan lipid II flippase</fullName>
    </recommendedName>
</protein>
<organism evidence="10 11">
    <name type="scientific">Isoptericola cucumis</name>
    <dbReference type="NCBI Taxonomy" id="1776856"/>
    <lineage>
        <taxon>Bacteria</taxon>
        <taxon>Bacillati</taxon>
        <taxon>Actinomycetota</taxon>
        <taxon>Actinomycetes</taxon>
        <taxon>Micrococcales</taxon>
        <taxon>Promicromonosporaceae</taxon>
        <taxon>Isoptericola</taxon>
    </lineage>
</organism>
<feature type="compositionally biased region" description="Basic residues" evidence="8">
    <location>
        <begin position="12"/>
        <end position="24"/>
    </location>
</feature>
<dbReference type="Proteomes" id="UP000632535">
    <property type="component" value="Unassembled WGS sequence"/>
</dbReference>
<evidence type="ECO:0000256" key="1">
    <source>
        <dbReference type="ARBA" id="ARBA00004651"/>
    </source>
</evidence>
<feature type="compositionally biased region" description="Low complexity" evidence="8">
    <location>
        <begin position="25"/>
        <end position="35"/>
    </location>
</feature>
<feature type="transmembrane region" description="Helical" evidence="9">
    <location>
        <begin position="376"/>
        <end position="399"/>
    </location>
</feature>
<comment type="caution">
    <text evidence="10">The sequence shown here is derived from an EMBL/GenBank/DDBJ whole genome shotgun (WGS) entry which is preliminary data.</text>
</comment>
<feature type="compositionally biased region" description="Basic and acidic residues" evidence="8">
    <location>
        <begin position="1"/>
        <end position="11"/>
    </location>
</feature>
<accession>A0ABQ2BAP4</accession>
<feature type="transmembrane region" description="Helical" evidence="9">
    <location>
        <begin position="491"/>
        <end position="512"/>
    </location>
</feature>
<evidence type="ECO:0000256" key="6">
    <source>
        <dbReference type="ARBA" id="ARBA00022989"/>
    </source>
</evidence>
<keyword evidence="11" id="KW-1185">Reference proteome</keyword>
<reference evidence="11" key="1">
    <citation type="journal article" date="2019" name="Int. J. Syst. Evol. Microbiol.">
        <title>The Global Catalogue of Microorganisms (GCM) 10K type strain sequencing project: providing services to taxonomists for standard genome sequencing and annotation.</title>
        <authorList>
            <consortium name="The Broad Institute Genomics Platform"/>
            <consortium name="The Broad Institute Genome Sequencing Center for Infectious Disease"/>
            <person name="Wu L."/>
            <person name="Ma J."/>
        </authorList>
    </citation>
    <scope>NUCLEOTIDE SEQUENCE [LARGE SCALE GENOMIC DNA]</scope>
    <source>
        <strain evidence="11">CCM 8653</strain>
    </source>
</reference>
<evidence type="ECO:0000256" key="5">
    <source>
        <dbReference type="ARBA" id="ARBA00022984"/>
    </source>
</evidence>
<feature type="region of interest" description="Disordered" evidence="8">
    <location>
        <begin position="1"/>
        <end position="86"/>
    </location>
</feature>
<keyword evidence="6 9" id="KW-1133">Transmembrane helix</keyword>
<feature type="transmembrane region" description="Helical" evidence="9">
    <location>
        <begin position="110"/>
        <end position="128"/>
    </location>
</feature>
<feature type="transmembrane region" description="Helical" evidence="9">
    <location>
        <begin position="518"/>
        <end position="537"/>
    </location>
</feature>
<evidence type="ECO:0000256" key="3">
    <source>
        <dbReference type="ARBA" id="ARBA00022692"/>
    </source>
</evidence>